<dbReference type="EMBL" id="AZRV01000035">
    <property type="protein sequence ID" value="RKO61680.1"/>
    <property type="molecule type" value="Genomic_DNA"/>
</dbReference>
<dbReference type="SUPFAM" id="SSF54001">
    <property type="entry name" value="Cysteine proteinases"/>
    <property type="match status" value="1"/>
</dbReference>
<keyword evidence="4 9" id="KW-0378">Hydrolase</keyword>
<name>A0A420VDT7_9BACI</name>
<evidence type="ECO:0000313" key="9">
    <source>
        <dbReference type="EMBL" id="RKO61680.1"/>
    </source>
</evidence>
<dbReference type="PANTHER" id="PTHR47053:SF1">
    <property type="entry name" value="MUREIN DD-ENDOPEPTIDASE MEPH-RELATED"/>
    <property type="match status" value="1"/>
</dbReference>
<organism evidence="9 10">
    <name type="scientific">Caldibacillus debilis GB1</name>
    <dbReference type="NCBI Taxonomy" id="1339248"/>
    <lineage>
        <taxon>Bacteria</taxon>
        <taxon>Bacillati</taxon>
        <taxon>Bacillota</taxon>
        <taxon>Bacilli</taxon>
        <taxon>Bacillales</taxon>
        <taxon>Bacillaceae</taxon>
        <taxon>Caldibacillus</taxon>
    </lineage>
</organism>
<dbReference type="InterPro" id="IPR051202">
    <property type="entry name" value="Peptidase_C40"/>
</dbReference>
<feature type="chain" id="PRO_5019553370" evidence="7">
    <location>
        <begin position="24"/>
        <end position="366"/>
    </location>
</feature>
<evidence type="ECO:0000256" key="2">
    <source>
        <dbReference type="ARBA" id="ARBA00022670"/>
    </source>
</evidence>
<dbReference type="Pfam" id="PF00877">
    <property type="entry name" value="NLPC_P60"/>
    <property type="match status" value="1"/>
</dbReference>
<dbReference type="PANTHER" id="PTHR47053">
    <property type="entry name" value="MUREIN DD-ENDOPEPTIDASE MEPH-RELATED"/>
    <property type="match status" value="1"/>
</dbReference>
<evidence type="ECO:0000256" key="1">
    <source>
        <dbReference type="ARBA" id="ARBA00007074"/>
    </source>
</evidence>
<dbReference type="Gene3D" id="6.10.250.3150">
    <property type="match status" value="1"/>
</dbReference>
<dbReference type="GO" id="GO:0006508">
    <property type="term" value="P:proteolysis"/>
    <property type="evidence" value="ECO:0007669"/>
    <property type="project" value="UniProtKB-KW"/>
</dbReference>
<feature type="coiled-coil region" evidence="6">
    <location>
        <begin position="142"/>
        <end position="197"/>
    </location>
</feature>
<evidence type="ECO:0000256" key="7">
    <source>
        <dbReference type="SAM" id="SignalP"/>
    </source>
</evidence>
<keyword evidence="6" id="KW-0175">Coiled coil</keyword>
<sequence precursor="true">MKHRMFLLSLVILLSAIPLTVMADTAEEARLESELSGQKQEIEEKISELKEKLAKKEAEMGRKKEQFEETMEQIRETDEEIEKTKERIEKRQQLINRRLRTLQANHNPVSYFSVLLGSKSLSDLIHRVFAVRTLMAADINLLDAQKKDYTQLSRQKELLEKREERLKDQFRSLQEEYAELESQKAEQEALSKALDNRLNYLRLHLLQQTKFPLGEYDLEKLPQTKDVSPFVQALLNEALRYLGYPYHWGGTDPKSSFDCSGLVQWSFKQVGIELPRTAAQQFLVTRRLDPSAIEPGDLVFFSYGKGISHVGIYIGKGKMVNAQESGVKIAPLQGYWQRYIVGFGRVPEIERKKNEPPSEKKLEKGK</sequence>
<reference evidence="9 10" key="1">
    <citation type="submission" date="2013-12" db="EMBL/GenBank/DDBJ databases">
        <title>Genome and proteome characterization of Caldibacillus debilis GB1 derived from a cellulolytic aero-tolerant co-culture.</title>
        <authorList>
            <person name="Wushke S.T."/>
            <person name="Zhang X."/>
            <person name="Fristensky B."/>
            <person name="Wilkins J.A."/>
            <person name="Levin D.B."/>
            <person name="Sparling R."/>
        </authorList>
    </citation>
    <scope>NUCLEOTIDE SEQUENCE [LARGE SCALE GENOMIC DNA]</scope>
    <source>
        <strain evidence="9 10">GB1</strain>
    </source>
</reference>
<feature type="signal peptide" evidence="7">
    <location>
        <begin position="1"/>
        <end position="23"/>
    </location>
</feature>
<feature type="domain" description="NlpC/P60" evidence="8">
    <location>
        <begin position="228"/>
        <end position="347"/>
    </location>
</feature>
<dbReference type="Gene3D" id="3.90.1720.10">
    <property type="entry name" value="endopeptidase domain like (from Nostoc punctiforme)"/>
    <property type="match status" value="1"/>
</dbReference>
<keyword evidence="3 7" id="KW-0732">Signal</keyword>
<evidence type="ECO:0000256" key="3">
    <source>
        <dbReference type="ARBA" id="ARBA00022729"/>
    </source>
</evidence>
<dbReference type="InterPro" id="IPR057309">
    <property type="entry name" value="PcsB_CC"/>
</dbReference>
<evidence type="ECO:0000256" key="5">
    <source>
        <dbReference type="ARBA" id="ARBA00022807"/>
    </source>
</evidence>
<evidence type="ECO:0000259" key="8">
    <source>
        <dbReference type="PROSITE" id="PS51935"/>
    </source>
</evidence>
<dbReference type="AlphaFoldDB" id="A0A420VDT7"/>
<dbReference type="InterPro" id="IPR038765">
    <property type="entry name" value="Papain-like_cys_pep_sf"/>
</dbReference>
<dbReference type="InterPro" id="IPR000064">
    <property type="entry name" value="NLP_P60_dom"/>
</dbReference>
<evidence type="ECO:0000256" key="4">
    <source>
        <dbReference type="ARBA" id="ARBA00022801"/>
    </source>
</evidence>
<feature type="coiled-coil region" evidence="6">
    <location>
        <begin position="28"/>
        <end position="105"/>
    </location>
</feature>
<dbReference type="GO" id="GO:0008234">
    <property type="term" value="F:cysteine-type peptidase activity"/>
    <property type="evidence" value="ECO:0007669"/>
    <property type="project" value="UniProtKB-KW"/>
</dbReference>
<comment type="caution">
    <text evidence="9">The sequence shown here is derived from an EMBL/GenBank/DDBJ whole genome shotgun (WGS) entry which is preliminary data.</text>
</comment>
<dbReference type="Proteomes" id="UP000286235">
    <property type="component" value="Unassembled WGS sequence"/>
</dbReference>
<protein>
    <submittedName>
        <fullName evidence="9">Cell wall-associated hydrolases (Invasion-associated proteins)</fullName>
    </submittedName>
</protein>
<evidence type="ECO:0000313" key="10">
    <source>
        <dbReference type="Proteomes" id="UP000286235"/>
    </source>
</evidence>
<comment type="similarity">
    <text evidence="1">Belongs to the peptidase C40 family.</text>
</comment>
<evidence type="ECO:0000256" key="6">
    <source>
        <dbReference type="SAM" id="Coils"/>
    </source>
</evidence>
<keyword evidence="2" id="KW-0645">Protease</keyword>
<dbReference type="Pfam" id="PF24568">
    <property type="entry name" value="CC_PcsB"/>
    <property type="match status" value="1"/>
</dbReference>
<keyword evidence="10" id="KW-1185">Reference proteome</keyword>
<gene>
    <name evidence="9" type="ORF">Cdeb_01151</name>
</gene>
<proteinExistence type="inferred from homology"/>
<accession>A0A420VDT7</accession>
<keyword evidence="5" id="KW-0788">Thiol protease</keyword>
<dbReference type="PROSITE" id="PS51935">
    <property type="entry name" value="NLPC_P60"/>
    <property type="match status" value="1"/>
</dbReference>